<organism evidence="4">
    <name type="scientific">Spathaspora passalidarum (strain NRRL Y-27907 / 11-Y1)</name>
    <dbReference type="NCBI Taxonomy" id="619300"/>
    <lineage>
        <taxon>Eukaryota</taxon>
        <taxon>Fungi</taxon>
        <taxon>Dikarya</taxon>
        <taxon>Ascomycota</taxon>
        <taxon>Saccharomycotina</taxon>
        <taxon>Pichiomycetes</taxon>
        <taxon>Debaryomycetaceae</taxon>
        <taxon>Spathaspora</taxon>
    </lineage>
</organism>
<evidence type="ECO:0000313" key="3">
    <source>
        <dbReference type="EMBL" id="EGW35272.1"/>
    </source>
</evidence>
<evidence type="ECO:0000313" key="4">
    <source>
        <dbReference type="Proteomes" id="UP000000709"/>
    </source>
</evidence>
<dbReference type="EMBL" id="GL996499">
    <property type="protein sequence ID" value="EGW35272.1"/>
    <property type="molecule type" value="Genomic_DNA"/>
</dbReference>
<gene>
    <name evidence="3" type="ORF">SPAPADRAFT_53575</name>
</gene>
<dbReference type="KEGG" id="spaa:SPAPADRAFT_53575"/>
<name>G3AGD3_SPAPN</name>
<feature type="compositionally biased region" description="Low complexity" evidence="2">
    <location>
        <begin position="88"/>
        <end position="104"/>
    </location>
</feature>
<feature type="compositionally biased region" description="Polar residues" evidence="2">
    <location>
        <begin position="504"/>
        <end position="527"/>
    </location>
</feature>
<dbReference type="AlphaFoldDB" id="G3AGD3"/>
<dbReference type="FunCoup" id="G3AGD3">
    <property type="interactions" value="32"/>
</dbReference>
<keyword evidence="4" id="KW-1185">Reference proteome</keyword>
<dbReference type="RefSeq" id="XP_007372684.1">
    <property type="nucleotide sequence ID" value="XM_007372622.1"/>
</dbReference>
<dbReference type="GeneID" id="18871796"/>
<feature type="region of interest" description="Disordered" evidence="2">
    <location>
        <begin position="425"/>
        <end position="448"/>
    </location>
</feature>
<feature type="region of interest" description="Disordered" evidence="2">
    <location>
        <begin position="86"/>
        <end position="110"/>
    </location>
</feature>
<protein>
    <submittedName>
        <fullName evidence="3">Uncharacterized protein</fullName>
    </submittedName>
</protein>
<dbReference type="HOGENOM" id="CLU_035743_0_0_1"/>
<dbReference type="STRING" id="619300.G3AGD3"/>
<feature type="compositionally biased region" description="Polar residues" evidence="2">
    <location>
        <begin position="257"/>
        <end position="271"/>
    </location>
</feature>
<keyword evidence="1" id="KW-0175">Coiled coil</keyword>
<feature type="compositionally biased region" description="Polar residues" evidence="2">
    <location>
        <begin position="437"/>
        <end position="446"/>
    </location>
</feature>
<dbReference type="InParanoid" id="G3AGD3"/>
<evidence type="ECO:0000256" key="2">
    <source>
        <dbReference type="SAM" id="MobiDB-lite"/>
    </source>
</evidence>
<dbReference type="OMA" id="HNLACLV"/>
<dbReference type="eggNOG" id="ENOG502QTTD">
    <property type="taxonomic scope" value="Eukaryota"/>
</dbReference>
<feature type="coiled-coil region" evidence="1">
    <location>
        <begin position="213"/>
        <end position="240"/>
    </location>
</feature>
<dbReference type="Proteomes" id="UP000000709">
    <property type="component" value="Unassembled WGS sequence"/>
</dbReference>
<evidence type="ECO:0000256" key="1">
    <source>
        <dbReference type="SAM" id="Coils"/>
    </source>
</evidence>
<feature type="region of interest" description="Disordered" evidence="2">
    <location>
        <begin position="504"/>
        <end position="528"/>
    </location>
</feature>
<dbReference type="OrthoDB" id="3996692at2759"/>
<sequence length="570" mass="64035">MIDSETLSKNSPFKITHSDSQNSYNLSNTTPDLLKFQLQEQYRNQLQDLKNSELPDLKLLNTNIFENSFNDHLQNQLELGNVNIVTRSDSSSPESTSTSLFSEPESTDGSTDIETVIASTKPNYLNLKVLIENSIFDTRNINKDSILSLSELQDLKTRIQIKNESKSYLLSKITVTQQFINDIIFKQTETIENNDNINTELGTKSLIKLLKSSSSLQSQLISINTELEELNTKLNNHNLSCLVLGYVEDIRLSSAAPSQTHSVSDPQSSAPLTPLDSPESRILSTPRGGDIYSKIYDTLFAHVASIAASRNITLPPPPSANSESFESRTRWVQQCIDTVLSNSKVDIAEIPPRDASMFSNASSILSPTSPIRNISQEKMLIEYKTALNDLRFSYQYLAKEYEHSRESFNKIILDYKKKITHLENESSKNKDDGLISPPSTRMSTCDSLDAKDKEISRLRKELNLLRVDNIRKDHSHLQGSTSSADLPDGASPELFSMMHLTVSNVSNDDGDETNSIHSNRPSSQGLSTGILRKEFKKIVSDIQDQYELELTQERLKSRQMAEELEQLKQG</sequence>
<feature type="region of interest" description="Disordered" evidence="2">
    <location>
        <begin position="257"/>
        <end position="283"/>
    </location>
</feature>
<accession>G3AGD3</accession>
<reference evidence="3 4" key="1">
    <citation type="journal article" date="2011" name="Proc. Natl. Acad. Sci. U.S.A.">
        <title>Comparative genomics of xylose-fermenting fungi for enhanced biofuel production.</title>
        <authorList>
            <person name="Wohlbach D.J."/>
            <person name="Kuo A."/>
            <person name="Sato T.K."/>
            <person name="Potts K.M."/>
            <person name="Salamov A.A."/>
            <person name="LaButti K.M."/>
            <person name="Sun H."/>
            <person name="Clum A."/>
            <person name="Pangilinan J.L."/>
            <person name="Lindquist E.A."/>
            <person name="Lucas S."/>
            <person name="Lapidus A."/>
            <person name="Jin M."/>
            <person name="Gunawan C."/>
            <person name="Balan V."/>
            <person name="Dale B.E."/>
            <person name="Jeffries T.W."/>
            <person name="Zinkel R."/>
            <person name="Barry K.W."/>
            <person name="Grigoriev I.V."/>
            <person name="Gasch A.P."/>
        </authorList>
    </citation>
    <scope>NUCLEOTIDE SEQUENCE [LARGE SCALE GENOMIC DNA]</scope>
    <source>
        <strain evidence="4">NRRL Y-27907 / 11-Y1</strain>
    </source>
</reference>
<feature type="region of interest" description="Disordered" evidence="2">
    <location>
        <begin position="1"/>
        <end position="26"/>
    </location>
</feature>
<proteinExistence type="predicted"/>